<evidence type="ECO:0000256" key="7">
    <source>
        <dbReference type="SAM" id="SignalP"/>
    </source>
</evidence>
<comment type="subcellular location">
    <subcellularLocation>
        <location evidence="1">Membrane</location>
        <topology evidence="1">Single-pass membrane protein</topology>
    </subcellularLocation>
</comment>
<feature type="chain" id="PRO_5043853631" description="C3H1-type domain-containing protein" evidence="7">
    <location>
        <begin position="29"/>
        <end position="835"/>
    </location>
</feature>
<evidence type="ECO:0000313" key="9">
    <source>
        <dbReference type="Proteomes" id="UP000762676"/>
    </source>
</evidence>
<evidence type="ECO:0000256" key="3">
    <source>
        <dbReference type="ARBA" id="ARBA00022989"/>
    </source>
</evidence>
<feature type="compositionally biased region" description="Basic and acidic residues" evidence="5">
    <location>
        <begin position="795"/>
        <end position="809"/>
    </location>
</feature>
<sequence length="835" mass="93811">MHLLNSTKHLLLSLLIASLCSLCVEVTGKSRNPLELVVQFYSYFSIAFYKRHHEKFFSCLCSGEHATCSFSLRTTHNWKYYALREVDEDDEIDDDDYDKDNPVFVCDKPYPSSWTEHSCRRQSPKNNTCNADSRCQFFHLEYSPSRCCVTLGWLGYGGKYLTSDGKQLVELEESVCGKDETTTTTTATTTTTTLATATTTINTTTTELSTFTTTEALPDSLWTSTSSSNTRERIVMPEASSSPPMTRDLSVIIGLSVGSCLLILIIVAVIVALLLKKREKLSPDETTLSDLQPYALSSDRIEMHCYEGQGRCSEATCPQVTSGGDYVDDAYTTYVTAGSASCALCDAGKTSTEEDSGLQRDRRNVLEWNYGPHAAITADKTTKDAPNKLETTYQNMTDEEGFESCQVYSRLDNGRQEATLNITKSLAETYNERSPVLSRKNSCQELELESRFEVKTTKKSLAPNEVADIYHDLEPYEQGEEVYINTNVEQPRFDLKTAIYSRLNNGRKEATLNITKSLAENYNTSSPVLSRKNSYQELELESQSEVKTTKESLAPKEVTGVYHDLEPYEQGEEVYGNINLEQPRFEVKIAQDYLDPNEATGIYHDLEPYEIGHNNYGDHSVKTGHVYSRLNNGRKEATVTITKSLAENYNTSSPVLSRKNSYQELQLEPRFGAKTTKENLDPDEVVGLNHDLEPYEQGEEVYINTNVEQPRFEVKSAKDNLTPNKATGVYHDLEPYEIGDNNYGDYSVKTDGAGINSNHVYSRLNNGRQEATVDITKSLAETYNKSSPVSSRKHSYQEVELEPRSDVKTANDSLDPNEIANVYYDLDPDKNVEVT</sequence>
<feature type="transmembrane region" description="Helical" evidence="6">
    <location>
        <begin position="249"/>
        <end position="275"/>
    </location>
</feature>
<dbReference type="EMBL" id="BMAT01000127">
    <property type="protein sequence ID" value="GFR60163.1"/>
    <property type="molecule type" value="Genomic_DNA"/>
</dbReference>
<feature type="signal peptide" evidence="7">
    <location>
        <begin position="1"/>
        <end position="28"/>
    </location>
</feature>
<dbReference type="PANTHER" id="PTHR15549">
    <property type="entry name" value="PAIRED IMMUNOGLOBULIN-LIKE TYPE 2 RECEPTOR"/>
    <property type="match status" value="1"/>
</dbReference>
<dbReference type="AlphaFoldDB" id="A0AAV4EGP0"/>
<keyword evidence="2 6" id="KW-0812">Transmembrane</keyword>
<keyword evidence="4 6" id="KW-0472">Membrane</keyword>
<evidence type="ECO:0000256" key="5">
    <source>
        <dbReference type="SAM" id="MobiDB-lite"/>
    </source>
</evidence>
<gene>
    <name evidence="8" type="ORF">ElyMa_000072800</name>
</gene>
<dbReference type="Pfam" id="PF15102">
    <property type="entry name" value="TMEM154"/>
    <property type="match status" value="1"/>
</dbReference>
<name>A0AAV4EGP0_9GAST</name>
<evidence type="ECO:0000256" key="2">
    <source>
        <dbReference type="ARBA" id="ARBA00022692"/>
    </source>
</evidence>
<evidence type="ECO:0000256" key="6">
    <source>
        <dbReference type="SAM" id="Phobius"/>
    </source>
</evidence>
<reference evidence="8 9" key="1">
    <citation type="journal article" date="2021" name="Elife">
        <title>Chloroplast acquisition without the gene transfer in kleptoplastic sea slugs, Plakobranchus ocellatus.</title>
        <authorList>
            <person name="Maeda T."/>
            <person name="Takahashi S."/>
            <person name="Yoshida T."/>
            <person name="Shimamura S."/>
            <person name="Takaki Y."/>
            <person name="Nagai Y."/>
            <person name="Toyoda A."/>
            <person name="Suzuki Y."/>
            <person name="Arimoto A."/>
            <person name="Ishii H."/>
            <person name="Satoh N."/>
            <person name="Nishiyama T."/>
            <person name="Hasebe M."/>
            <person name="Maruyama T."/>
            <person name="Minagawa J."/>
            <person name="Obokata J."/>
            <person name="Shigenobu S."/>
        </authorList>
    </citation>
    <scope>NUCLEOTIDE SEQUENCE [LARGE SCALE GENOMIC DNA]</scope>
</reference>
<keyword evidence="3 6" id="KW-1133">Transmembrane helix</keyword>
<evidence type="ECO:0008006" key="10">
    <source>
        <dbReference type="Google" id="ProtNLM"/>
    </source>
</evidence>
<dbReference type="GO" id="GO:0016020">
    <property type="term" value="C:membrane"/>
    <property type="evidence" value="ECO:0007669"/>
    <property type="project" value="UniProtKB-SubCell"/>
</dbReference>
<evidence type="ECO:0000256" key="1">
    <source>
        <dbReference type="ARBA" id="ARBA00004167"/>
    </source>
</evidence>
<dbReference type="InterPro" id="IPR028064">
    <property type="entry name" value="TMEM154"/>
</dbReference>
<feature type="region of interest" description="Disordered" evidence="5">
    <location>
        <begin position="783"/>
        <end position="820"/>
    </location>
</feature>
<protein>
    <recommendedName>
        <fullName evidence="10">C3H1-type domain-containing protein</fullName>
    </recommendedName>
</protein>
<evidence type="ECO:0000313" key="8">
    <source>
        <dbReference type="EMBL" id="GFR60163.1"/>
    </source>
</evidence>
<dbReference type="Proteomes" id="UP000762676">
    <property type="component" value="Unassembled WGS sequence"/>
</dbReference>
<keyword evidence="7" id="KW-0732">Signal</keyword>
<dbReference type="GO" id="GO:0071944">
    <property type="term" value="C:cell periphery"/>
    <property type="evidence" value="ECO:0007669"/>
    <property type="project" value="UniProtKB-ARBA"/>
</dbReference>
<organism evidence="8 9">
    <name type="scientific">Elysia marginata</name>
    <dbReference type="NCBI Taxonomy" id="1093978"/>
    <lineage>
        <taxon>Eukaryota</taxon>
        <taxon>Metazoa</taxon>
        <taxon>Spiralia</taxon>
        <taxon>Lophotrochozoa</taxon>
        <taxon>Mollusca</taxon>
        <taxon>Gastropoda</taxon>
        <taxon>Heterobranchia</taxon>
        <taxon>Euthyneura</taxon>
        <taxon>Panpulmonata</taxon>
        <taxon>Sacoglossa</taxon>
        <taxon>Placobranchoidea</taxon>
        <taxon>Plakobranchidae</taxon>
        <taxon>Elysia</taxon>
    </lineage>
</organism>
<dbReference type="InterPro" id="IPR051694">
    <property type="entry name" value="Immunoregulatory_rcpt-like"/>
</dbReference>
<keyword evidence="9" id="KW-1185">Reference proteome</keyword>
<comment type="caution">
    <text evidence="8">The sequence shown here is derived from an EMBL/GenBank/DDBJ whole genome shotgun (WGS) entry which is preliminary data.</text>
</comment>
<proteinExistence type="predicted"/>
<accession>A0AAV4EGP0</accession>
<evidence type="ECO:0000256" key="4">
    <source>
        <dbReference type="ARBA" id="ARBA00023136"/>
    </source>
</evidence>